<proteinExistence type="predicted"/>
<gene>
    <name evidence="6" type="ORF">P5G65_20425</name>
</gene>
<evidence type="ECO:0000313" key="7">
    <source>
        <dbReference type="Proteomes" id="UP001355653"/>
    </source>
</evidence>
<evidence type="ECO:0000256" key="4">
    <source>
        <dbReference type="PROSITE-ProRule" id="PRU00335"/>
    </source>
</evidence>
<comment type="caution">
    <text evidence="6">The sequence shown here is derived from an EMBL/GenBank/DDBJ whole genome shotgun (WGS) entry which is preliminary data.</text>
</comment>
<protein>
    <submittedName>
        <fullName evidence="6">TetR/AcrR family transcriptional regulator</fullName>
    </submittedName>
</protein>
<dbReference type="EMBL" id="JAROBY010000034">
    <property type="protein sequence ID" value="MEB4796276.1"/>
    <property type="molecule type" value="Genomic_DNA"/>
</dbReference>
<evidence type="ECO:0000313" key="6">
    <source>
        <dbReference type="EMBL" id="MEB4796276.1"/>
    </source>
</evidence>
<feature type="DNA-binding region" description="H-T-H motif" evidence="4">
    <location>
        <begin position="28"/>
        <end position="47"/>
    </location>
</feature>
<evidence type="ECO:0000259" key="5">
    <source>
        <dbReference type="PROSITE" id="PS50977"/>
    </source>
</evidence>
<dbReference type="Gene3D" id="1.10.357.10">
    <property type="entry name" value="Tetracycline Repressor, domain 2"/>
    <property type="match status" value="1"/>
</dbReference>
<dbReference type="Proteomes" id="UP001355653">
    <property type="component" value="Unassembled WGS sequence"/>
</dbReference>
<dbReference type="PROSITE" id="PS50977">
    <property type="entry name" value="HTH_TETR_2"/>
    <property type="match status" value="1"/>
</dbReference>
<evidence type="ECO:0000256" key="1">
    <source>
        <dbReference type="ARBA" id="ARBA00023015"/>
    </source>
</evidence>
<dbReference type="PRINTS" id="PR00455">
    <property type="entry name" value="HTHTETR"/>
</dbReference>
<accession>A0ABU6DFJ5</accession>
<dbReference type="SUPFAM" id="SSF48498">
    <property type="entry name" value="Tetracyclin repressor-like, C-terminal domain"/>
    <property type="match status" value="1"/>
</dbReference>
<dbReference type="InterPro" id="IPR001647">
    <property type="entry name" value="HTH_TetR"/>
</dbReference>
<feature type="domain" description="HTH tetR-type" evidence="5">
    <location>
        <begin position="5"/>
        <end position="65"/>
    </location>
</feature>
<name>A0ABU6DFJ5_9BACL</name>
<reference evidence="6 7" key="1">
    <citation type="submission" date="2023-03" db="EMBL/GenBank/DDBJ databases">
        <title>Bacillus Genome Sequencing.</title>
        <authorList>
            <person name="Dunlap C."/>
        </authorList>
    </citation>
    <scope>NUCLEOTIDE SEQUENCE [LARGE SCALE GENOMIC DNA]</scope>
    <source>
        <strain evidence="6 7">NRS-1351</strain>
    </source>
</reference>
<dbReference type="Pfam" id="PF00440">
    <property type="entry name" value="TetR_N"/>
    <property type="match status" value="1"/>
</dbReference>
<dbReference type="InterPro" id="IPR036271">
    <property type="entry name" value="Tet_transcr_reg_TetR-rel_C_sf"/>
</dbReference>
<keyword evidence="3" id="KW-0804">Transcription</keyword>
<sequence length="192" mass="22080">MEKKETAKERILRVADELFYREGVRAVGIDRIIHESGVAKASFYRSFATKDELVAAYLELRRLQFLGNIEHARKEHPESKLEQLLFLMDYLAERMKRPTYRGCSFMNTIVEFPEPTHPNHAKALESRSDIWDEVTLLAEEAGLPNPRDLSEQIRMLWSGAAMVAYINKDDFKPELFSVAAKTLINSHRVAAV</sequence>
<keyword evidence="2 4" id="KW-0238">DNA-binding</keyword>
<keyword evidence="7" id="KW-1185">Reference proteome</keyword>
<evidence type="ECO:0000256" key="2">
    <source>
        <dbReference type="ARBA" id="ARBA00023125"/>
    </source>
</evidence>
<keyword evidence="1" id="KW-0805">Transcription regulation</keyword>
<dbReference type="PANTHER" id="PTHR47506:SF1">
    <property type="entry name" value="HTH-TYPE TRANSCRIPTIONAL REGULATOR YJDC"/>
    <property type="match status" value="1"/>
</dbReference>
<dbReference type="InterPro" id="IPR009057">
    <property type="entry name" value="Homeodomain-like_sf"/>
</dbReference>
<dbReference type="RefSeq" id="WP_127457655.1">
    <property type="nucleotide sequence ID" value="NZ_JAROBY010000034.1"/>
</dbReference>
<dbReference type="SUPFAM" id="SSF46689">
    <property type="entry name" value="Homeodomain-like"/>
    <property type="match status" value="1"/>
</dbReference>
<evidence type="ECO:0000256" key="3">
    <source>
        <dbReference type="ARBA" id="ARBA00023163"/>
    </source>
</evidence>
<dbReference type="PANTHER" id="PTHR47506">
    <property type="entry name" value="TRANSCRIPTIONAL REGULATORY PROTEIN"/>
    <property type="match status" value="1"/>
</dbReference>
<organism evidence="6 7">
    <name type="scientific">Paenibacillus chondroitinus</name>
    <dbReference type="NCBI Taxonomy" id="59842"/>
    <lineage>
        <taxon>Bacteria</taxon>
        <taxon>Bacillati</taxon>
        <taxon>Bacillota</taxon>
        <taxon>Bacilli</taxon>
        <taxon>Bacillales</taxon>
        <taxon>Paenibacillaceae</taxon>
        <taxon>Paenibacillus</taxon>
    </lineage>
</organism>